<dbReference type="Proteomes" id="UP000516093">
    <property type="component" value="Chromosome"/>
</dbReference>
<dbReference type="AlphaFoldDB" id="A0A7H0GRQ5"/>
<gene>
    <name evidence="1" type="ORF">H9L05_12565</name>
</gene>
<dbReference type="RefSeq" id="WP_187731273.1">
    <property type="nucleotide sequence ID" value="NZ_BMFN01000001.1"/>
</dbReference>
<accession>A0A7H0GRQ5</accession>
<keyword evidence="2" id="KW-1185">Reference proteome</keyword>
<dbReference type="KEGG" id="hqi:H9L05_12565"/>
<sequence length="113" mass="11869">MSTSPNNLAHLDSTLNSLNGGLHEARHGATRSINSWIDTLKVSADTKLNGVAHELENLKDLLDLPMPDTSQLSQSLTKLGEHTIKAAAGADGATADKLQQLGQMLSSAAGQLK</sequence>
<protein>
    <submittedName>
        <fullName evidence="1">Uncharacterized protein</fullName>
    </submittedName>
</protein>
<dbReference type="EMBL" id="CP060784">
    <property type="protein sequence ID" value="QNP50971.1"/>
    <property type="molecule type" value="Genomic_DNA"/>
</dbReference>
<evidence type="ECO:0000313" key="2">
    <source>
        <dbReference type="Proteomes" id="UP000516093"/>
    </source>
</evidence>
<evidence type="ECO:0000313" key="1">
    <source>
        <dbReference type="EMBL" id="QNP50971.1"/>
    </source>
</evidence>
<proteinExistence type="predicted"/>
<organism evidence="1 2">
    <name type="scientific">Hymenobacter qilianensis</name>
    <dbReference type="NCBI Taxonomy" id="1385715"/>
    <lineage>
        <taxon>Bacteria</taxon>
        <taxon>Pseudomonadati</taxon>
        <taxon>Bacteroidota</taxon>
        <taxon>Cytophagia</taxon>
        <taxon>Cytophagales</taxon>
        <taxon>Hymenobacteraceae</taxon>
        <taxon>Hymenobacter</taxon>
    </lineage>
</organism>
<reference evidence="1 2" key="1">
    <citation type="submission" date="2020-08" db="EMBL/GenBank/DDBJ databases">
        <title>Genome sequence of Hymenobacter qilianensis JCM 19763T.</title>
        <authorList>
            <person name="Hyun D.-W."/>
            <person name="Bae J.-W."/>
        </authorList>
    </citation>
    <scope>NUCLEOTIDE SEQUENCE [LARGE SCALE GENOMIC DNA]</scope>
    <source>
        <strain evidence="1 2">JCM 19763</strain>
    </source>
</reference>
<name>A0A7H0GRQ5_9BACT</name>